<comment type="caution">
    <text evidence="3">The sequence shown here is derived from an EMBL/GenBank/DDBJ whole genome shotgun (WGS) entry which is preliminary data.</text>
</comment>
<dbReference type="InterPro" id="IPR039448">
    <property type="entry name" value="Beta_helix"/>
</dbReference>
<evidence type="ECO:0000313" key="4">
    <source>
        <dbReference type="Proteomes" id="UP001589646"/>
    </source>
</evidence>
<name>A0ABV5QEJ7_9ACTN</name>
<dbReference type="SUPFAM" id="SSF51126">
    <property type="entry name" value="Pectin lyase-like"/>
    <property type="match status" value="1"/>
</dbReference>
<dbReference type="InterPro" id="IPR011050">
    <property type="entry name" value="Pectin_lyase_fold/virulence"/>
</dbReference>
<dbReference type="InterPro" id="IPR008979">
    <property type="entry name" value="Galactose-bd-like_sf"/>
</dbReference>
<feature type="chain" id="PRO_5045690593" evidence="1">
    <location>
        <begin position="24"/>
        <end position="659"/>
    </location>
</feature>
<dbReference type="InterPro" id="IPR006626">
    <property type="entry name" value="PbH1"/>
</dbReference>
<dbReference type="RefSeq" id="WP_346120069.1">
    <property type="nucleotide sequence ID" value="NZ_BAAAXC010000009.1"/>
</dbReference>
<dbReference type="Gene3D" id="2.60.120.260">
    <property type="entry name" value="Galactose-binding domain-like"/>
    <property type="match status" value="1"/>
</dbReference>
<dbReference type="Pfam" id="PF13229">
    <property type="entry name" value="Beta_helix"/>
    <property type="match status" value="1"/>
</dbReference>
<feature type="domain" description="F5/8 type C" evidence="2">
    <location>
        <begin position="511"/>
        <end position="659"/>
    </location>
</feature>
<proteinExistence type="predicted"/>
<keyword evidence="4" id="KW-1185">Reference proteome</keyword>
<dbReference type="EMBL" id="JBHMCE010000018">
    <property type="protein sequence ID" value="MFB9533348.1"/>
    <property type="molecule type" value="Genomic_DNA"/>
</dbReference>
<keyword evidence="1" id="KW-0732">Signal</keyword>
<dbReference type="PROSITE" id="PS50022">
    <property type="entry name" value="FA58C_3"/>
    <property type="match status" value="1"/>
</dbReference>
<evidence type="ECO:0000256" key="1">
    <source>
        <dbReference type="SAM" id="SignalP"/>
    </source>
</evidence>
<dbReference type="InterPro" id="IPR000421">
    <property type="entry name" value="FA58C"/>
</dbReference>
<dbReference type="SUPFAM" id="SSF49785">
    <property type="entry name" value="Galactose-binding domain-like"/>
    <property type="match status" value="1"/>
</dbReference>
<gene>
    <name evidence="3" type="ORF">ACFFRN_42685</name>
</gene>
<sequence>MRKPIPWMMALLALLMPAVPAQAQSAVGTTYYVDAASGSDANSGQGESAAWKSLAKAGQLVLGPGDKLLFKAGQRWQGQLVIKGAGAAGSPALVGSYGSGARPVIEGQGQVDAAVKLTNVHDLTLDGLEVTNWSNGTTPRSGVSLFAKDAGRLENITLRNLNIHDVDGPGTSWVGSAGLLVSIRGNTVPTYFHNLVIEKNEVGNIRSYGIITWSTWSRRNGMTSLYPAETGIQDSEVVTWTPSTGVRIRDNHVHDVTAGGITPMHTKGAVVEGNRVHRAATGRLVTTGGNVGIWWQGNDDLLVQHNEVSHTGFNGPGTDGHGFDADADNNRSVVQYNHSHDNDGGFFITVSFRGAPTRGNVVRYNLSRDDGYEVFSLSTETSGTEIHNNTIYAGGRVVVVNPPYNGAGSYPLGKIVHIYNNASGIKIRNNVFYNTTTAGYDTQNSTLYDANLYLGPAPSGDLNAIRQDPRLAAPGSAAADGYRLQADSPARARGVSLAPGIADYFGGLVNAPAPDRGFHQYTGAPARAMATTSYAQLGNHHPFRLVDGDVNTSWSSAAGGISFPGTIDVDHQQVKNIGAVTLHTAWATGQAITELDVQTWNGSAWVTQVSGAKLTWSGNTATVESRTITLPQPVTTQKVRLVVRKANLQWGNFALYEIS</sequence>
<evidence type="ECO:0000259" key="2">
    <source>
        <dbReference type="PROSITE" id="PS50022"/>
    </source>
</evidence>
<dbReference type="Pfam" id="PF00754">
    <property type="entry name" value="F5_F8_type_C"/>
    <property type="match status" value="1"/>
</dbReference>
<evidence type="ECO:0000313" key="3">
    <source>
        <dbReference type="EMBL" id="MFB9533348.1"/>
    </source>
</evidence>
<dbReference type="Proteomes" id="UP001589646">
    <property type="component" value="Unassembled WGS sequence"/>
</dbReference>
<organism evidence="3 4">
    <name type="scientific">Nonomuraea roseola</name>
    <dbReference type="NCBI Taxonomy" id="46179"/>
    <lineage>
        <taxon>Bacteria</taxon>
        <taxon>Bacillati</taxon>
        <taxon>Actinomycetota</taxon>
        <taxon>Actinomycetes</taxon>
        <taxon>Streptosporangiales</taxon>
        <taxon>Streptosporangiaceae</taxon>
        <taxon>Nonomuraea</taxon>
    </lineage>
</organism>
<dbReference type="InterPro" id="IPR012334">
    <property type="entry name" value="Pectin_lyas_fold"/>
</dbReference>
<feature type="signal peptide" evidence="1">
    <location>
        <begin position="1"/>
        <end position="23"/>
    </location>
</feature>
<dbReference type="Gene3D" id="2.160.20.10">
    <property type="entry name" value="Single-stranded right-handed beta-helix, Pectin lyase-like"/>
    <property type="match status" value="1"/>
</dbReference>
<dbReference type="SMART" id="SM00710">
    <property type="entry name" value="PbH1"/>
    <property type="match status" value="9"/>
</dbReference>
<protein>
    <submittedName>
        <fullName evidence="3">Discoidin domain-containing protein</fullName>
    </submittedName>
</protein>
<accession>A0ABV5QEJ7</accession>
<reference evidence="3 4" key="1">
    <citation type="submission" date="2024-09" db="EMBL/GenBank/DDBJ databases">
        <authorList>
            <person name="Sun Q."/>
            <person name="Mori K."/>
        </authorList>
    </citation>
    <scope>NUCLEOTIDE SEQUENCE [LARGE SCALE GENOMIC DNA]</scope>
    <source>
        <strain evidence="3 4">JCM 3323</strain>
    </source>
</reference>